<keyword evidence="3" id="KW-1000">Mitochondrion outer membrane</keyword>
<evidence type="ECO:0000256" key="4">
    <source>
        <dbReference type="SAM" id="MobiDB-lite"/>
    </source>
</evidence>
<gene>
    <name evidence="5" type="primary">VDAC1_0</name>
    <name evidence="5" type="ORF">CM83_8447</name>
</gene>
<feature type="non-terminal residue" evidence="5">
    <location>
        <position position="115"/>
    </location>
</feature>
<dbReference type="AlphaFoldDB" id="A0A0A9ZGL4"/>
<keyword evidence="2" id="KW-0472">Membrane</keyword>
<dbReference type="Pfam" id="PF01459">
    <property type="entry name" value="Porin_3"/>
    <property type="match status" value="1"/>
</dbReference>
<keyword evidence="2" id="KW-0812">Transmembrane</keyword>
<sequence length="115" mass="12452">MSCETSFTPKGPPPRDLNPNENWTFGDKTLRLKGDFRNAISALNLESEFRMGGPLVRGGLVLGYSGWVVGCTTAYDTMKSAFKDTKVSMGFVANDFTLNTAVTNGDVFSGSVYHA</sequence>
<dbReference type="GO" id="GO:0005741">
    <property type="term" value="C:mitochondrial outer membrane"/>
    <property type="evidence" value="ECO:0007669"/>
    <property type="project" value="UniProtKB-SubCell"/>
</dbReference>
<accession>A0A0A9ZGL4</accession>
<reference evidence="5" key="2">
    <citation type="submission" date="2014-07" db="EMBL/GenBank/DDBJ databases">
        <authorList>
            <person name="Hull J."/>
        </authorList>
    </citation>
    <scope>NUCLEOTIDE SEQUENCE</scope>
</reference>
<reference evidence="5" key="1">
    <citation type="journal article" date="2014" name="PLoS ONE">
        <title>Transcriptome-Based Identification of ABC Transporters in the Western Tarnished Plant Bug Lygus hesperus.</title>
        <authorList>
            <person name="Hull J.J."/>
            <person name="Chaney K."/>
            <person name="Geib S.M."/>
            <person name="Fabrick J.A."/>
            <person name="Brent C.S."/>
            <person name="Walsh D."/>
            <person name="Lavine L.C."/>
        </authorList>
    </citation>
    <scope>NUCLEOTIDE SEQUENCE</scope>
</reference>
<evidence type="ECO:0000313" key="5">
    <source>
        <dbReference type="EMBL" id="JAG42693.1"/>
    </source>
</evidence>
<keyword evidence="2" id="KW-1134">Transmembrane beta strand</keyword>
<dbReference type="Gene3D" id="2.40.160.10">
    <property type="entry name" value="Porin"/>
    <property type="match status" value="1"/>
</dbReference>
<dbReference type="InterPro" id="IPR023614">
    <property type="entry name" value="Porin_dom_sf"/>
</dbReference>
<comment type="subcellular location">
    <subcellularLocation>
        <location evidence="1">Mitochondrion outer membrane</location>
    </subcellularLocation>
</comment>
<dbReference type="GO" id="GO:0055085">
    <property type="term" value="P:transmembrane transport"/>
    <property type="evidence" value="ECO:0007669"/>
    <property type="project" value="InterPro"/>
</dbReference>
<proteinExistence type="predicted"/>
<protein>
    <submittedName>
        <fullName evidence="5">Voltage-dependent anion-selective channel protein 1</fullName>
    </submittedName>
</protein>
<feature type="region of interest" description="Disordered" evidence="4">
    <location>
        <begin position="1"/>
        <end position="23"/>
    </location>
</feature>
<dbReference type="EMBL" id="GBHO01000911">
    <property type="protein sequence ID" value="JAG42693.1"/>
    <property type="molecule type" value="Transcribed_RNA"/>
</dbReference>
<keyword evidence="3" id="KW-0496">Mitochondrion</keyword>
<name>A0A0A9ZGL4_LYGHE</name>
<dbReference type="InterPro" id="IPR027246">
    <property type="entry name" value="Porin_Euk/Tom40"/>
</dbReference>
<evidence type="ECO:0000256" key="2">
    <source>
        <dbReference type="ARBA" id="ARBA00022452"/>
    </source>
</evidence>
<organism evidence="5">
    <name type="scientific">Lygus hesperus</name>
    <name type="common">Western plant bug</name>
    <dbReference type="NCBI Taxonomy" id="30085"/>
    <lineage>
        <taxon>Eukaryota</taxon>
        <taxon>Metazoa</taxon>
        <taxon>Ecdysozoa</taxon>
        <taxon>Arthropoda</taxon>
        <taxon>Hexapoda</taxon>
        <taxon>Insecta</taxon>
        <taxon>Pterygota</taxon>
        <taxon>Neoptera</taxon>
        <taxon>Paraneoptera</taxon>
        <taxon>Hemiptera</taxon>
        <taxon>Heteroptera</taxon>
        <taxon>Panheteroptera</taxon>
        <taxon>Cimicomorpha</taxon>
        <taxon>Miridae</taxon>
        <taxon>Mirini</taxon>
        <taxon>Lygus</taxon>
    </lineage>
</organism>
<evidence type="ECO:0000256" key="3">
    <source>
        <dbReference type="ARBA" id="ARBA00022787"/>
    </source>
</evidence>
<evidence type="ECO:0000256" key="1">
    <source>
        <dbReference type="ARBA" id="ARBA00004294"/>
    </source>
</evidence>